<organism evidence="10 11">
    <name type="scientific">Streptacidiphilus jiangxiensis</name>
    <dbReference type="NCBI Taxonomy" id="235985"/>
    <lineage>
        <taxon>Bacteria</taxon>
        <taxon>Bacillati</taxon>
        <taxon>Actinomycetota</taxon>
        <taxon>Actinomycetes</taxon>
        <taxon>Kitasatosporales</taxon>
        <taxon>Streptomycetaceae</taxon>
        <taxon>Streptacidiphilus</taxon>
    </lineage>
</organism>
<proteinExistence type="inferred from homology"/>
<dbReference type="Proteomes" id="UP000183015">
    <property type="component" value="Unassembled WGS sequence"/>
</dbReference>
<dbReference type="AlphaFoldDB" id="A0A1H7ZS41"/>
<feature type="compositionally biased region" description="Polar residues" evidence="7">
    <location>
        <begin position="24"/>
        <end position="35"/>
    </location>
</feature>
<keyword evidence="6 8" id="KW-0472">Membrane</keyword>
<evidence type="ECO:0000313" key="11">
    <source>
        <dbReference type="Proteomes" id="UP000183015"/>
    </source>
</evidence>
<evidence type="ECO:0000256" key="4">
    <source>
        <dbReference type="ARBA" id="ARBA00022692"/>
    </source>
</evidence>
<keyword evidence="5 8" id="KW-1133">Transmembrane helix</keyword>
<protein>
    <submittedName>
        <fullName evidence="10">Type VII secretion protein EccE</fullName>
    </submittedName>
</protein>
<sequence length="465" mass="48263">MPSQTATRHAPPAPTGSRRGRDSGSANGNGNGTKNARSASAPSSATPRVRPRPGLLGPVRLTHVILVEAIAAALLLGWAHGRTALVGGGVVGVLLLIPVLLRFGGLTVVDMLRARAAFRRRARRAALAPQGADVDPALAPVLECEPALRVVPHTVEADGGSSTARRERREIGMVGDGTFLSALIQVEAPDRPLRPQADAFPLPLHLLADGLRADDVVLDSVQLLQYAQPAPAPHLPETALAARAYRELPDGATTPALRLTWVAVRLDPELCRSAVAARGGGEAGARKALQRGVDQLASRLMQEGLRATVLDASQVTAAIGTATCPNPVAVTHGRGGAGTAASGAGTAPRRSAETAKAWKCDDRWHRSYWIGRWPSLGADSTAQLVHLLTNTPALGSCFSLTLRPAGAGAVSLTGHVRVTVRGESELATTGRQLETRARSAGISLVGLDLEQVPGVLATLPLGGTR</sequence>
<evidence type="ECO:0000256" key="5">
    <source>
        <dbReference type="ARBA" id="ARBA00022989"/>
    </source>
</evidence>
<evidence type="ECO:0000259" key="9">
    <source>
        <dbReference type="Pfam" id="PF11203"/>
    </source>
</evidence>
<keyword evidence="3" id="KW-1003">Cell membrane</keyword>
<comment type="subcellular location">
    <subcellularLocation>
        <location evidence="1">Cell membrane</location>
    </subcellularLocation>
</comment>
<evidence type="ECO:0000256" key="2">
    <source>
        <dbReference type="ARBA" id="ARBA00007759"/>
    </source>
</evidence>
<name>A0A1H7ZS41_STRJI</name>
<dbReference type="eggNOG" id="ENOG50331Q0">
    <property type="taxonomic scope" value="Bacteria"/>
</dbReference>
<evidence type="ECO:0000256" key="1">
    <source>
        <dbReference type="ARBA" id="ARBA00004236"/>
    </source>
</evidence>
<feature type="domain" description="Type VII secretion system protein EccE" evidence="9">
    <location>
        <begin position="255"/>
        <end position="370"/>
    </location>
</feature>
<dbReference type="RefSeq" id="WP_075004241.1">
    <property type="nucleotide sequence ID" value="NZ_BBPN01000068.1"/>
</dbReference>
<keyword evidence="11" id="KW-1185">Reference proteome</keyword>
<evidence type="ECO:0000256" key="6">
    <source>
        <dbReference type="ARBA" id="ARBA00023136"/>
    </source>
</evidence>
<dbReference type="EMBL" id="FOAZ01000037">
    <property type="protein sequence ID" value="SEM61103.1"/>
    <property type="molecule type" value="Genomic_DNA"/>
</dbReference>
<evidence type="ECO:0000256" key="7">
    <source>
        <dbReference type="SAM" id="MobiDB-lite"/>
    </source>
</evidence>
<dbReference type="OrthoDB" id="3813742at2"/>
<keyword evidence="4 8" id="KW-0812">Transmembrane</keyword>
<dbReference type="GO" id="GO:0005886">
    <property type="term" value="C:plasma membrane"/>
    <property type="evidence" value="ECO:0007669"/>
    <property type="project" value="UniProtKB-SubCell"/>
</dbReference>
<dbReference type="NCBIfam" id="TIGR03923">
    <property type="entry name" value="T7SS_EccE"/>
    <property type="match status" value="1"/>
</dbReference>
<accession>A0A1H7ZS41</accession>
<feature type="transmembrane region" description="Helical" evidence="8">
    <location>
        <begin position="85"/>
        <end position="112"/>
    </location>
</feature>
<feature type="transmembrane region" description="Helical" evidence="8">
    <location>
        <begin position="58"/>
        <end position="79"/>
    </location>
</feature>
<feature type="region of interest" description="Disordered" evidence="7">
    <location>
        <begin position="1"/>
        <end position="53"/>
    </location>
</feature>
<reference evidence="11" key="1">
    <citation type="submission" date="2016-10" db="EMBL/GenBank/DDBJ databases">
        <authorList>
            <person name="Varghese N."/>
        </authorList>
    </citation>
    <scope>NUCLEOTIDE SEQUENCE [LARGE SCALE GENOMIC DNA]</scope>
    <source>
        <strain evidence="11">DSM 45096 / BCRC 16803 / CGMCC 4.1857 / CIP 109030 / JCM 12277 / KCTC 19219 / NBRC 100920 / 33214</strain>
    </source>
</reference>
<dbReference type="Pfam" id="PF11203">
    <property type="entry name" value="EccE"/>
    <property type="match status" value="1"/>
</dbReference>
<dbReference type="InterPro" id="IPR021368">
    <property type="entry name" value="T7SS_EccE"/>
</dbReference>
<evidence type="ECO:0000256" key="3">
    <source>
        <dbReference type="ARBA" id="ARBA00022475"/>
    </source>
</evidence>
<feature type="compositionally biased region" description="Low complexity" evidence="7">
    <location>
        <begin position="36"/>
        <end position="53"/>
    </location>
</feature>
<dbReference type="InterPro" id="IPR050051">
    <property type="entry name" value="EccE_dom"/>
</dbReference>
<evidence type="ECO:0000313" key="10">
    <source>
        <dbReference type="EMBL" id="SEM61103.1"/>
    </source>
</evidence>
<evidence type="ECO:0000256" key="8">
    <source>
        <dbReference type="SAM" id="Phobius"/>
    </source>
</evidence>
<gene>
    <name evidence="10" type="ORF">SAMN05414137_13722</name>
</gene>
<dbReference type="STRING" id="235985.SAMN05414137_13722"/>
<comment type="similarity">
    <text evidence="2">Belongs to the EccE family.</text>
</comment>